<accession>A0AAW2DC23</accession>
<reference evidence="1 2" key="1">
    <citation type="submission" date="2024-01" db="EMBL/GenBank/DDBJ databases">
        <title>A telomere-to-telomere, gap-free genome of sweet tea (Lithocarpus litseifolius).</title>
        <authorList>
            <person name="Zhou J."/>
        </authorList>
    </citation>
    <scope>NUCLEOTIDE SEQUENCE [LARGE SCALE GENOMIC DNA]</scope>
    <source>
        <strain evidence="1">Zhou-2022a</strain>
        <tissue evidence="1">Leaf</tissue>
    </source>
</reference>
<name>A0AAW2DC23_9ROSI</name>
<keyword evidence="2" id="KW-1185">Reference proteome</keyword>
<dbReference type="AlphaFoldDB" id="A0AAW2DC23"/>
<evidence type="ECO:0000313" key="2">
    <source>
        <dbReference type="Proteomes" id="UP001459277"/>
    </source>
</evidence>
<organism evidence="1 2">
    <name type="scientific">Lithocarpus litseifolius</name>
    <dbReference type="NCBI Taxonomy" id="425828"/>
    <lineage>
        <taxon>Eukaryota</taxon>
        <taxon>Viridiplantae</taxon>
        <taxon>Streptophyta</taxon>
        <taxon>Embryophyta</taxon>
        <taxon>Tracheophyta</taxon>
        <taxon>Spermatophyta</taxon>
        <taxon>Magnoliopsida</taxon>
        <taxon>eudicotyledons</taxon>
        <taxon>Gunneridae</taxon>
        <taxon>Pentapetalae</taxon>
        <taxon>rosids</taxon>
        <taxon>fabids</taxon>
        <taxon>Fagales</taxon>
        <taxon>Fagaceae</taxon>
        <taxon>Lithocarpus</taxon>
    </lineage>
</organism>
<dbReference type="Proteomes" id="UP001459277">
    <property type="component" value="Unassembled WGS sequence"/>
</dbReference>
<proteinExistence type="predicted"/>
<protein>
    <submittedName>
        <fullName evidence="1">Uncharacterized protein</fullName>
    </submittedName>
</protein>
<comment type="caution">
    <text evidence="1">The sequence shown here is derived from an EMBL/GenBank/DDBJ whole genome shotgun (WGS) entry which is preliminary data.</text>
</comment>
<dbReference type="EMBL" id="JAZDWU010000003">
    <property type="protein sequence ID" value="KAL0007946.1"/>
    <property type="molecule type" value="Genomic_DNA"/>
</dbReference>
<sequence>MLNEHILYRIRKLIGVAFTEKVGEAMWKRIKKTKNLAVSVTESGRRQGGPILFICLNKLGWLICDRANDGSDLDSADAGLLGRDAYRFYHIKNASQWPIVQAPSSSTSPPAYQIDEKNPGFHCYISALYLLPSPTHSVQRGIPTTDEHMFLASGNTIYILWINLYLSLMKIIPCRKNI</sequence>
<gene>
    <name evidence="1" type="ORF">SO802_009448</name>
</gene>
<evidence type="ECO:0000313" key="1">
    <source>
        <dbReference type="EMBL" id="KAL0007946.1"/>
    </source>
</evidence>